<accession>A0A8S5UXZ2</accession>
<organism evidence="1">
    <name type="scientific">Myoviridae sp. ct7113</name>
    <dbReference type="NCBI Taxonomy" id="2825037"/>
    <lineage>
        <taxon>Viruses</taxon>
        <taxon>Duplodnaviria</taxon>
        <taxon>Heunggongvirae</taxon>
        <taxon>Uroviricota</taxon>
        <taxon>Caudoviricetes</taxon>
    </lineage>
</organism>
<dbReference type="EMBL" id="BK016164">
    <property type="protein sequence ID" value="DAF99349.1"/>
    <property type="molecule type" value="Genomic_DNA"/>
</dbReference>
<reference evidence="1" key="1">
    <citation type="journal article" date="2021" name="Proc. Natl. Acad. Sci. U.S.A.">
        <title>A Catalog of Tens of Thousands of Viruses from Human Metagenomes Reveals Hidden Associations with Chronic Diseases.</title>
        <authorList>
            <person name="Tisza M.J."/>
            <person name="Buck C.B."/>
        </authorList>
    </citation>
    <scope>NUCLEOTIDE SEQUENCE</scope>
    <source>
        <strain evidence="1">Ct7113</strain>
    </source>
</reference>
<protein>
    <submittedName>
        <fullName evidence="1">Uncharacterized protein</fullName>
    </submittedName>
</protein>
<evidence type="ECO:0000313" key="1">
    <source>
        <dbReference type="EMBL" id="DAF99349.1"/>
    </source>
</evidence>
<name>A0A8S5UXZ2_9CAUD</name>
<sequence length="85" mass="9536">MFDINEVPYAEWLEKSLQAIVPLKPVSLCFAATMPDGEVYTGYYNADATDKAVIAHNIQADITMDIIRTNAAIIKDMIEHCEEDE</sequence>
<proteinExistence type="predicted"/>